<dbReference type="InterPro" id="IPR036514">
    <property type="entry name" value="SGNH_hydro_sf"/>
</dbReference>
<dbReference type="Proteomes" id="UP000198307">
    <property type="component" value="Unassembled WGS sequence"/>
</dbReference>
<keyword evidence="2" id="KW-1185">Reference proteome</keyword>
<dbReference type="GO" id="GO:0016788">
    <property type="term" value="F:hydrolase activity, acting on ester bonds"/>
    <property type="evidence" value="ECO:0007669"/>
    <property type="project" value="UniProtKB-ARBA"/>
</dbReference>
<gene>
    <name evidence="1" type="ORF">SAMN05444959_10237</name>
</gene>
<accession>A0A239PMJ0</accession>
<reference evidence="1 2" key="1">
    <citation type="submission" date="2017-07" db="EMBL/GenBank/DDBJ databases">
        <authorList>
            <person name="Sun Z.S."/>
            <person name="Albrecht U."/>
            <person name="Echele G."/>
            <person name="Lee C.C."/>
        </authorList>
    </citation>
    <scope>NUCLEOTIDE SEQUENCE [LARGE SCALE GENOMIC DNA]</scope>
    <source>
        <strain evidence="1 2">DSM 14827</strain>
    </source>
</reference>
<proteinExistence type="predicted"/>
<dbReference type="AlphaFoldDB" id="A0A239PMJ0"/>
<dbReference type="RefSeq" id="WP_245846782.1">
    <property type="nucleotide sequence ID" value="NZ_CP067129.1"/>
</dbReference>
<name>A0A239PMJ0_9RHOB</name>
<sequence>MNRRSSLLGGAAVIGMAVAAAGLMLRRKRAGGPAPLPMMEADPFSSAHVPLDAPVGPLRVFHLGHSLVGRDMPAMVAQMAPEGHDYASQLGWGATLRAHWMGPDEVPGFTEENDHPAYRPARAAIESGDYGAVVLTEMVELRDAIRWHGSSLYLAEWARLAHQARPDCRVYLYETWHRLDDEAGWLERIDADSDGLWRDELIRRAMGAEGVGVIYRIAGGPVLAAVARAAEAGELPGLQRREGLFARLPDGSLDQIHLSDLGNYVIALAHCAVLYHRDPRGLPADLKRADGSRAEAFDPDSAARIQAIVWEVVRRDPLSGLRP</sequence>
<evidence type="ECO:0000313" key="1">
    <source>
        <dbReference type="EMBL" id="SNT71529.1"/>
    </source>
</evidence>
<protein>
    <submittedName>
        <fullName evidence="1">Uncharacterized protein</fullName>
    </submittedName>
</protein>
<dbReference type="EMBL" id="FZQB01000002">
    <property type="protein sequence ID" value="SNT71529.1"/>
    <property type="molecule type" value="Genomic_DNA"/>
</dbReference>
<evidence type="ECO:0000313" key="2">
    <source>
        <dbReference type="Proteomes" id="UP000198307"/>
    </source>
</evidence>
<organism evidence="1 2">
    <name type="scientific">Paracoccus seriniphilus</name>
    <dbReference type="NCBI Taxonomy" id="184748"/>
    <lineage>
        <taxon>Bacteria</taxon>
        <taxon>Pseudomonadati</taxon>
        <taxon>Pseudomonadota</taxon>
        <taxon>Alphaproteobacteria</taxon>
        <taxon>Rhodobacterales</taxon>
        <taxon>Paracoccaceae</taxon>
        <taxon>Paracoccus</taxon>
    </lineage>
</organism>
<dbReference type="Gene3D" id="3.40.50.1110">
    <property type="entry name" value="SGNH hydrolase"/>
    <property type="match status" value="1"/>
</dbReference>